<organism evidence="2 3">
    <name type="scientific">Natranaeroarchaeum aerophilus</name>
    <dbReference type="NCBI Taxonomy" id="2917711"/>
    <lineage>
        <taxon>Archaea</taxon>
        <taxon>Methanobacteriati</taxon>
        <taxon>Methanobacteriota</taxon>
        <taxon>Stenosarchaea group</taxon>
        <taxon>Halobacteria</taxon>
        <taxon>Halobacteriales</taxon>
        <taxon>Natronoarchaeaceae</taxon>
        <taxon>Natranaeroarchaeum</taxon>
    </lineage>
</organism>
<evidence type="ECO:0000256" key="1">
    <source>
        <dbReference type="ARBA" id="ARBA00045876"/>
    </source>
</evidence>
<dbReference type="AlphaFoldDB" id="A0AAE3K6I9"/>
<evidence type="ECO:0000313" key="3">
    <source>
        <dbReference type="Proteomes" id="UP001202674"/>
    </source>
</evidence>
<comment type="caution">
    <text evidence="2">The sequence shown here is derived from an EMBL/GenBank/DDBJ whole genome shotgun (WGS) entry which is preliminary data.</text>
</comment>
<dbReference type="PANTHER" id="PTHR12697">
    <property type="entry name" value="PBS LYASE HEAT-LIKE PROTEIN"/>
    <property type="match status" value="1"/>
</dbReference>
<dbReference type="InterPro" id="IPR011989">
    <property type="entry name" value="ARM-like"/>
</dbReference>
<dbReference type="Proteomes" id="UP001202674">
    <property type="component" value="Unassembled WGS sequence"/>
</dbReference>
<dbReference type="SUPFAM" id="SSF48371">
    <property type="entry name" value="ARM repeat"/>
    <property type="match status" value="1"/>
</dbReference>
<dbReference type="Pfam" id="PF13646">
    <property type="entry name" value="HEAT_2"/>
    <property type="match status" value="1"/>
</dbReference>
<proteinExistence type="predicted"/>
<evidence type="ECO:0000313" key="2">
    <source>
        <dbReference type="EMBL" id="MCL9815277.1"/>
    </source>
</evidence>
<gene>
    <name evidence="2" type="ORF">AArcSt11_16630</name>
</gene>
<accession>A0AAE3K6I9</accession>
<dbReference type="InterPro" id="IPR021133">
    <property type="entry name" value="HEAT_type_2"/>
</dbReference>
<name>A0AAE3K6I9_9EURY</name>
<dbReference type="PROSITE" id="PS50077">
    <property type="entry name" value="HEAT_REPEAT"/>
    <property type="match status" value="1"/>
</dbReference>
<dbReference type="EMBL" id="JAKRVY010000019">
    <property type="protein sequence ID" value="MCL9815277.1"/>
    <property type="molecule type" value="Genomic_DNA"/>
</dbReference>
<protein>
    <submittedName>
        <fullName evidence="2">HEAT repeat domain-containing protein</fullName>
    </submittedName>
</protein>
<comment type="function">
    <text evidence="1">Catalyzes the hydroxylation of the N(6)-(4-aminobutyl)-L-lysine intermediate produced by deoxyhypusine synthase/DHPS on a critical lysine of the eukaryotic translation initiation factor 5A/eIF-5A. This is the second step of the post-translational modification of that lysine into an unusual amino acid residue named hypusine. Hypusination is unique to mature eIF-5A factor and is essential for its function.</text>
</comment>
<dbReference type="InterPro" id="IPR004155">
    <property type="entry name" value="PBS_lyase_HEAT"/>
</dbReference>
<dbReference type="SMART" id="SM00567">
    <property type="entry name" value="EZ_HEAT"/>
    <property type="match status" value="3"/>
</dbReference>
<dbReference type="RefSeq" id="WP_250598791.1">
    <property type="nucleotide sequence ID" value="NZ_JAKRVY010000019.1"/>
</dbReference>
<keyword evidence="3" id="KW-1185">Reference proteome</keyword>
<dbReference type="InterPro" id="IPR016024">
    <property type="entry name" value="ARM-type_fold"/>
</dbReference>
<sequence>MTGFDSASKEREAHYPDRGYNLIEIDMLKPPGEALTRIGHSLRLSDISIPQTTELTDYVVYDKHGDGYGREDVSESPTSNGGGEIAELIETIQSSGGREQRIALAQLAKAVENEPERGVDAIPVLTAELQTVDVELQAESLYILSTIADEYPEQITPAADEVIPLLDQESHSELIADTIEIIAAIAEYEPDAVVDAVPKLAIVLQDGSAADPMVLTTLKRIADVYPDTVVPVTPELISYVEQGNDAHRTGAIAVLGMLSKEYPHIAEEMIPTATELLDAENYMLRANAAGLLADLSDEYPADVRASIPRAVELLEDDDEKVRYNATSILARVAKQYPEDVESAVPSIIDVLDDEFEYSRSNACWALGYLEADSALQALEEREQTDSSEEVRHAADQAIQMIESGSE</sequence>
<dbReference type="GO" id="GO:0016491">
    <property type="term" value="F:oxidoreductase activity"/>
    <property type="evidence" value="ECO:0007669"/>
    <property type="project" value="TreeGrafter"/>
</dbReference>
<dbReference type="Gene3D" id="1.25.10.10">
    <property type="entry name" value="Leucine-rich Repeat Variant"/>
    <property type="match status" value="2"/>
</dbReference>
<dbReference type="PANTHER" id="PTHR12697:SF5">
    <property type="entry name" value="DEOXYHYPUSINE HYDROXYLASE"/>
    <property type="match status" value="1"/>
</dbReference>
<reference evidence="2 3" key="1">
    <citation type="journal article" date="2022" name="Syst. Appl. Microbiol.">
        <title>Natronocalculus amylovorans gen. nov., sp. nov., and Natranaeroarchaeum aerophilus sp. nov., dominant culturable amylolytic natronoarchaea from hypersaline soda lakes in southwestern Siberia.</title>
        <authorList>
            <person name="Sorokin D.Y."/>
            <person name="Elcheninov A.G."/>
            <person name="Khizhniak T.V."/>
            <person name="Koenen M."/>
            <person name="Bale N.J."/>
            <person name="Damste J.S.S."/>
            <person name="Kublanov I.V."/>
        </authorList>
    </citation>
    <scope>NUCLEOTIDE SEQUENCE [LARGE SCALE GENOMIC DNA]</scope>
    <source>
        <strain evidence="2 3">AArc-St1-1</strain>
    </source>
</reference>